<comment type="similarity">
    <text evidence="3 13">Belongs to the Mg-chelatase subunits D/I family.</text>
</comment>
<keyword evidence="14" id="KW-0175">Coiled coil</keyword>
<evidence type="ECO:0000256" key="12">
    <source>
        <dbReference type="ARBA" id="ARBA00048693"/>
    </source>
</evidence>
<keyword evidence="10" id="KW-0809">Transit peptide</keyword>
<keyword evidence="5 13" id="KW-0602">Photosynthesis</keyword>
<protein>
    <recommendedName>
        <fullName evidence="13">Mg-protoporphyrin IX chelatase</fullName>
        <ecNumber evidence="13">6.6.1.1</ecNumber>
    </recommendedName>
</protein>
<dbReference type="Proteomes" id="UP000327013">
    <property type="component" value="Chromosome 4"/>
</dbReference>
<dbReference type="InterPro" id="IPR027417">
    <property type="entry name" value="P-loop_NTPase"/>
</dbReference>
<name>A0A660KLE1_9ROSI</name>
<evidence type="ECO:0000256" key="6">
    <source>
        <dbReference type="ARBA" id="ARBA00022598"/>
    </source>
</evidence>
<dbReference type="InterPro" id="IPR011776">
    <property type="entry name" value="Mg_chelatase_ATPase-dsu"/>
</dbReference>
<keyword evidence="18" id="KW-1185">Reference proteome</keyword>
<dbReference type="GO" id="GO:0005524">
    <property type="term" value="F:ATP binding"/>
    <property type="evidence" value="ECO:0007669"/>
    <property type="project" value="UniProtKB-UniRule"/>
</dbReference>
<evidence type="ECO:0000313" key="17">
    <source>
        <dbReference type="EMBL" id="KAE8037217.1"/>
    </source>
</evidence>
<dbReference type="GO" id="GO:0015995">
    <property type="term" value="P:chlorophyll biosynthetic process"/>
    <property type="evidence" value="ECO:0007669"/>
    <property type="project" value="UniProtKB-UniPathway"/>
</dbReference>
<evidence type="ECO:0000259" key="16">
    <source>
        <dbReference type="PROSITE" id="PS50234"/>
    </source>
</evidence>
<dbReference type="SUPFAM" id="SSF53300">
    <property type="entry name" value="vWA-like"/>
    <property type="match status" value="1"/>
</dbReference>
<dbReference type="Pfam" id="PF25091">
    <property type="entry name" value="DUF7806"/>
    <property type="match status" value="1"/>
</dbReference>
<gene>
    <name evidence="17" type="ORF">FH972_009826</name>
</gene>
<evidence type="ECO:0000256" key="5">
    <source>
        <dbReference type="ARBA" id="ARBA00022531"/>
    </source>
</evidence>
<keyword evidence="9 13" id="KW-0067">ATP-binding</keyword>
<keyword evidence="6 13" id="KW-0436">Ligase</keyword>
<comment type="activity regulation">
    <text evidence="13">Redox regulation; active in reducing conditions, inactive in oxidizing conditions.</text>
</comment>
<evidence type="ECO:0000256" key="13">
    <source>
        <dbReference type="RuleBase" id="RU362087"/>
    </source>
</evidence>
<dbReference type="Pfam" id="PF17863">
    <property type="entry name" value="AAA_lid_2"/>
    <property type="match status" value="1"/>
</dbReference>
<dbReference type="InterPro" id="IPR002035">
    <property type="entry name" value="VWF_A"/>
</dbReference>
<comment type="function">
    <text evidence="13">Involved in chlorophyll biosynthesis. Catalyzes the insertion of magnesium ion into protoporphyrin IX to yield Mg-protoporphyrin IX.</text>
</comment>
<dbReference type="AlphaFoldDB" id="A0A660KLE1"/>
<dbReference type="InterPro" id="IPR036465">
    <property type="entry name" value="vWFA_dom_sf"/>
</dbReference>
<comment type="subunit">
    <text evidence="13">The magnesium chelatase complex is a heterotrimer consisting of subunits CHLI, CHLD, AND CHLH.</text>
</comment>
<dbReference type="GO" id="GO:0015979">
    <property type="term" value="P:photosynthesis"/>
    <property type="evidence" value="ECO:0007669"/>
    <property type="project" value="UniProtKB-UniRule"/>
</dbReference>
<dbReference type="PANTHER" id="PTHR43473">
    <property type="entry name" value="MAGNESIUM-CHELATASE SUBUNIT CHLD, CHLOROPLASTIC"/>
    <property type="match status" value="1"/>
</dbReference>
<feature type="region of interest" description="Disordered" evidence="15">
    <location>
        <begin position="400"/>
        <end position="420"/>
    </location>
</feature>
<evidence type="ECO:0000256" key="14">
    <source>
        <dbReference type="SAM" id="Coils"/>
    </source>
</evidence>
<comment type="catalytic activity">
    <reaction evidence="12 13">
        <text>protoporphyrin IX + Mg(2+) + ATP + H2O = Mg-protoporphyrin IX + ADP + phosphate + 3 H(+)</text>
        <dbReference type="Rhea" id="RHEA:13961"/>
        <dbReference type="ChEBI" id="CHEBI:15377"/>
        <dbReference type="ChEBI" id="CHEBI:15378"/>
        <dbReference type="ChEBI" id="CHEBI:18420"/>
        <dbReference type="ChEBI" id="CHEBI:30616"/>
        <dbReference type="ChEBI" id="CHEBI:43474"/>
        <dbReference type="ChEBI" id="CHEBI:57306"/>
        <dbReference type="ChEBI" id="CHEBI:60492"/>
        <dbReference type="ChEBI" id="CHEBI:456216"/>
        <dbReference type="EC" id="6.6.1.1"/>
    </reaction>
</comment>
<keyword evidence="8 13" id="KW-0547">Nucleotide-binding</keyword>
<dbReference type="EC" id="6.6.1.1" evidence="13"/>
<reference evidence="17 18" key="1">
    <citation type="submission" date="2019-06" db="EMBL/GenBank/DDBJ databases">
        <title>A chromosomal-level reference genome of Carpinus fangiana (Coryloideae, Betulaceae).</title>
        <authorList>
            <person name="Yang X."/>
            <person name="Wang Z."/>
            <person name="Zhang L."/>
            <person name="Hao G."/>
            <person name="Liu J."/>
            <person name="Yang Y."/>
        </authorList>
    </citation>
    <scope>NUCLEOTIDE SEQUENCE [LARGE SCALE GENOMIC DNA]</scope>
    <source>
        <strain evidence="17">Cfa_2016G</strain>
        <tissue evidence="17">Leaf</tissue>
    </source>
</reference>
<evidence type="ECO:0000256" key="8">
    <source>
        <dbReference type="ARBA" id="ARBA00022741"/>
    </source>
</evidence>
<dbReference type="FunFam" id="3.40.50.410:FF:000079">
    <property type="entry name" value="Mg-protoporphyrin IX chelatase"/>
    <property type="match status" value="1"/>
</dbReference>
<dbReference type="Gene3D" id="1.10.8.80">
    <property type="entry name" value="Magnesium chelatase subunit I, C-Terminal domain"/>
    <property type="match status" value="1"/>
</dbReference>
<evidence type="ECO:0000256" key="15">
    <source>
        <dbReference type="SAM" id="MobiDB-lite"/>
    </source>
</evidence>
<feature type="compositionally biased region" description="Acidic residues" evidence="15">
    <location>
        <begin position="409"/>
        <end position="420"/>
    </location>
</feature>
<dbReference type="CDD" id="cd01451">
    <property type="entry name" value="vWA_Magnesium_chelatase"/>
    <property type="match status" value="1"/>
</dbReference>
<dbReference type="Pfam" id="PF01078">
    <property type="entry name" value="Mg_chelatase"/>
    <property type="match status" value="1"/>
</dbReference>
<dbReference type="InterPro" id="IPR000523">
    <property type="entry name" value="Mg_chelatse_chII-like_cat_dom"/>
</dbReference>
<dbReference type="OrthoDB" id="299997at2759"/>
<keyword evidence="11 13" id="KW-0149">Chlorophyll biosynthesis</keyword>
<evidence type="ECO:0000256" key="11">
    <source>
        <dbReference type="ARBA" id="ARBA00023171"/>
    </source>
</evidence>
<proteinExistence type="inferred from homology"/>
<dbReference type="InterPro" id="IPR003593">
    <property type="entry name" value="AAA+_ATPase"/>
</dbReference>
<dbReference type="InterPro" id="IPR041628">
    <property type="entry name" value="ChlI/MoxR_AAA_lid"/>
</dbReference>
<accession>A0A660KLE1</accession>
<evidence type="ECO:0000256" key="9">
    <source>
        <dbReference type="ARBA" id="ARBA00022840"/>
    </source>
</evidence>
<comment type="subcellular location">
    <subcellularLocation>
        <location evidence="1 13">Plastid</location>
        <location evidence="1 13">Chloroplast</location>
    </subcellularLocation>
</comment>
<feature type="domain" description="VWFA" evidence="16">
    <location>
        <begin position="526"/>
        <end position="720"/>
    </location>
</feature>
<dbReference type="Gene3D" id="3.40.50.300">
    <property type="entry name" value="P-loop containing nucleotide triphosphate hydrolases"/>
    <property type="match status" value="1"/>
</dbReference>
<dbReference type="GO" id="GO:0009507">
    <property type="term" value="C:chloroplast"/>
    <property type="evidence" value="ECO:0007669"/>
    <property type="project" value="UniProtKB-SubCell"/>
</dbReference>
<dbReference type="GO" id="GO:0016851">
    <property type="term" value="F:magnesium chelatase activity"/>
    <property type="evidence" value="ECO:0007669"/>
    <property type="project" value="UniProtKB-UniRule"/>
</dbReference>
<dbReference type="Gene3D" id="3.40.50.410">
    <property type="entry name" value="von Willebrand factor, type A domain"/>
    <property type="match status" value="1"/>
</dbReference>
<feature type="coiled-coil region" evidence="14">
    <location>
        <begin position="750"/>
        <end position="819"/>
    </location>
</feature>
<dbReference type="PANTHER" id="PTHR43473:SF2">
    <property type="entry name" value="MAGNESIUM-CHELATASE SUBUNIT CHLD, CHLOROPLASTIC"/>
    <property type="match status" value="1"/>
</dbReference>
<evidence type="ECO:0000256" key="10">
    <source>
        <dbReference type="ARBA" id="ARBA00022946"/>
    </source>
</evidence>
<evidence type="ECO:0000256" key="1">
    <source>
        <dbReference type="ARBA" id="ARBA00004229"/>
    </source>
</evidence>
<dbReference type="EMBL" id="CM017324">
    <property type="protein sequence ID" value="KAE8037217.1"/>
    <property type="molecule type" value="Genomic_DNA"/>
</dbReference>
<sequence length="1013" mass="111392">MAFTASAPTCTYISQLQSSSSFKLNPLLLNPRRVCTHRRPSVRAVSTISNAALDSGNGAALAPEKPDHAAPYYGRQFFPLAAVVGQDAIKTALLLGAIDREIGGIAISGRRGTAKTVMARGLHEILPPIDVVVGSIANADPACPEEWEIGLPERVEYDSAGNIKTQIVRSPFVQIPLGVTEDRLLGSVDVEESVKTGTTVFQPGLLAEAHRGVLYVDEINLLDEGISNLLLNVLTEGVNTVEREGISFRHPCKPLLIATYNPEEGAVREHLLDRIAINLSADLPMSFEDRVAAVGIATQFQEHSTEVFKMVVEETDFAKTQASIILAREYLKDVTISREQLKYLVMEALRGGCQGHRAELYAARVAKCLAALEGREKVNVDDLKKAGKHAQTFCSDILPTTGSLSKQDDNDEENEQEQEQIPEEFIFDAEGGLVDEKLLFFAQQAQRRRGKAGRAKNVIFSEDRGRYIKPMLPKGPVKRLAVDATLRAAAPYQKLRREKNTQTGRKVFVEKTDMRAKRMARKAGALVIFVVDASGSMALNRMQNAKGAALKLLAESYTSRDQVSIIPFRGDSAEVLLPPSRSIAMARKRLERLPCGGGSPLAHGLTTAVRVGLNAEKSGDVGRIMIVAITDGRANISLKRSTDPEGAATDAPRPSSQELKDEILEVAGKIYKAGMSLLVIDTENKFVSTGFAKEVARVAQGKYYYLPNASDAMEALYSKLYDKYTKLKTEKWSELDKLCKDQEVKFVNCVNAAEELIQHLRNENDQLHAQIDDLRNEVASIRATNDEQFADYQKNLMEESQKNKALAEELEKLQKLRREGILGSIKDGANVNAQLNTPGGAQVIAEVSNSSSRIMTRKRSRISGSVSQDDAMQREAAKNLSKETVYSNAVVNVQQPECCRRTIDASGSALKESGSANCFFQAFVEYLVGMKLSAVNQTEGMCISALHQSSGYSFSLTWVNKAAGEEAELQYRVLSLGTFERVAPEWMREVIIFSTNMCPVFFERVSRVIKLHH</sequence>
<evidence type="ECO:0000256" key="4">
    <source>
        <dbReference type="ARBA" id="ARBA00022528"/>
    </source>
</evidence>
<keyword evidence="7 13" id="KW-0934">Plastid</keyword>
<organism evidence="17 18">
    <name type="scientific">Carpinus fangiana</name>
    <dbReference type="NCBI Taxonomy" id="176857"/>
    <lineage>
        <taxon>Eukaryota</taxon>
        <taxon>Viridiplantae</taxon>
        <taxon>Streptophyta</taxon>
        <taxon>Embryophyta</taxon>
        <taxon>Tracheophyta</taxon>
        <taxon>Spermatophyta</taxon>
        <taxon>Magnoliopsida</taxon>
        <taxon>eudicotyledons</taxon>
        <taxon>Gunneridae</taxon>
        <taxon>Pentapetalae</taxon>
        <taxon>rosids</taxon>
        <taxon>fabids</taxon>
        <taxon>Fagales</taxon>
        <taxon>Betulaceae</taxon>
        <taxon>Carpinus</taxon>
    </lineage>
</organism>
<dbReference type="SMART" id="SM00382">
    <property type="entry name" value="AAA"/>
    <property type="match status" value="1"/>
</dbReference>
<dbReference type="Pfam" id="PF13519">
    <property type="entry name" value="VWA_2"/>
    <property type="match status" value="1"/>
</dbReference>
<dbReference type="SMART" id="SM00327">
    <property type="entry name" value="VWA"/>
    <property type="match status" value="1"/>
</dbReference>
<dbReference type="NCBIfam" id="TIGR02031">
    <property type="entry name" value="BchD-ChlD"/>
    <property type="match status" value="1"/>
</dbReference>
<dbReference type="CDD" id="cd00009">
    <property type="entry name" value="AAA"/>
    <property type="match status" value="1"/>
</dbReference>
<evidence type="ECO:0000256" key="7">
    <source>
        <dbReference type="ARBA" id="ARBA00022640"/>
    </source>
</evidence>
<comment type="pathway">
    <text evidence="2 13">Porphyrin-containing compound metabolism; chlorophyll biosynthesis.</text>
</comment>
<evidence type="ECO:0000313" key="18">
    <source>
        <dbReference type="Proteomes" id="UP000327013"/>
    </source>
</evidence>
<evidence type="ECO:0000256" key="2">
    <source>
        <dbReference type="ARBA" id="ARBA00005173"/>
    </source>
</evidence>
<keyword evidence="4 13" id="KW-0150">Chloroplast</keyword>
<dbReference type="InterPro" id="IPR056708">
    <property type="entry name" value="DUF7806"/>
</dbReference>
<dbReference type="SUPFAM" id="SSF52540">
    <property type="entry name" value="P-loop containing nucleoside triphosphate hydrolases"/>
    <property type="match status" value="1"/>
</dbReference>
<dbReference type="PROSITE" id="PS50234">
    <property type="entry name" value="VWFA"/>
    <property type="match status" value="1"/>
</dbReference>
<dbReference type="UniPathway" id="UPA00668"/>
<evidence type="ECO:0000256" key="3">
    <source>
        <dbReference type="ARBA" id="ARBA00005799"/>
    </source>
</evidence>
<dbReference type="InterPro" id="IPR041702">
    <property type="entry name" value="BchD/ChlD_VWA"/>
</dbReference>